<sequence length="80" mass="9190">METNDSPQFIDPRDYLSESSSEVDMREVNPMDELSDFESDAEEEEEMDKNVTVCEVCKSSERESDIVLQENYIAEANMLA</sequence>
<comment type="caution">
    <text evidence="2">The sequence shown here is derived from an EMBL/GenBank/DDBJ whole genome shotgun (WGS) entry which is preliminary data.</text>
</comment>
<accession>A0A6A3M4G7</accession>
<dbReference type="AlphaFoldDB" id="A0A6A3M4G7"/>
<dbReference type="EMBL" id="QXFU01000664">
    <property type="protein sequence ID" value="KAE9025347.1"/>
    <property type="molecule type" value="Genomic_DNA"/>
</dbReference>
<dbReference type="Proteomes" id="UP000435112">
    <property type="component" value="Unassembled WGS sequence"/>
</dbReference>
<evidence type="ECO:0000256" key="1">
    <source>
        <dbReference type="SAM" id="MobiDB-lite"/>
    </source>
</evidence>
<gene>
    <name evidence="2" type="ORF">PR002_g11219</name>
</gene>
<reference evidence="2 3" key="1">
    <citation type="submission" date="2018-09" db="EMBL/GenBank/DDBJ databases">
        <title>Genomic investigation of the strawberry pathogen Phytophthora fragariae indicates pathogenicity is determined by transcriptional variation in three key races.</title>
        <authorList>
            <person name="Adams T.M."/>
            <person name="Armitage A.D."/>
            <person name="Sobczyk M.K."/>
            <person name="Bates H.J."/>
            <person name="Dunwell J.M."/>
            <person name="Nellist C.F."/>
            <person name="Harrison R.J."/>
        </authorList>
    </citation>
    <scope>NUCLEOTIDE SEQUENCE [LARGE SCALE GENOMIC DNA]</scope>
    <source>
        <strain evidence="2 3">SCRP324</strain>
    </source>
</reference>
<feature type="region of interest" description="Disordered" evidence="1">
    <location>
        <begin position="1"/>
        <end position="30"/>
    </location>
</feature>
<evidence type="ECO:0000313" key="3">
    <source>
        <dbReference type="Proteomes" id="UP000435112"/>
    </source>
</evidence>
<evidence type="ECO:0000313" key="2">
    <source>
        <dbReference type="EMBL" id="KAE9025347.1"/>
    </source>
</evidence>
<proteinExistence type="predicted"/>
<dbReference type="OrthoDB" id="10349294at2759"/>
<organism evidence="2 3">
    <name type="scientific">Phytophthora rubi</name>
    <dbReference type="NCBI Taxonomy" id="129364"/>
    <lineage>
        <taxon>Eukaryota</taxon>
        <taxon>Sar</taxon>
        <taxon>Stramenopiles</taxon>
        <taxon>Oomycota</taxon>
        <taxon>Peronosporomycetes</taxon>
        <taxon>Peronosporales</taxon>
        <taxon>Peronosporaceae</taxon>
        <taxon>Phytophthora</taxon>
    </lineage>
</organism>
<protein>
    <submittedName>
        <fullName evidence="2">Uncharacterized protein</fullName>
    </submittedName>
</protein>
<name>A0A6A3M4G7_9STRA</name>